<organism evidence="2">
    <name type="scientific">Cacopsylla melanoneura</name>
    <dbReference type="NCBI Taxonomy" id="428564"/>
    <lineage>
        <taxon>Eukaryota</taxon>
        <taxon>Metazoa</taxon>
        <taxon>Ecdysozoa</taxon>
        <taxon>Arthropoda</taxon>
        <taxon>Hexapoda</taxon>
        <taxon>Insecta</taxon>
        <taxon>Pterygota</taxon>
        <taxon>Neoptera</taxon>
        <taxon>Paraneoptera</taxon>
        <taxon>Hemiptera</taxon>
        <taxon>Sternorrhyncha</taxon>
        <taxon>Psylloidea</taxon>
        <taxon>Psyllidae</taxon>
        <taxon>Psyllinae</taxon>
        <taxon>Cacopsylla</taxon>
    </lineage>
</organism>
<evidence type="ECO:0000256" key="1">
    <source>
        <dbReference type="SAM" id="Phobius"/>
    </source>
</evidence>
<dbReference type="EMBL" id="HBUF01339879">
    <property type="protein sequence ID" value="CAG6701416.1"/>
    <property type="molecule type" value="Transcribed_RNA"/>
</dbReference>
<sequence>MNIFSLLLYYLFFFFFILLNGLNGDLASFGLYCTRVDVSVDRVYSMLYTNSLGLMLSALCMLLCISYEESIGSFLVATYSWVGNIFIRSFFILPLALVHETFVKKPMTLNVLTQETLQ</sequence>
<keyword evidence="1" id="KW-1133">Transmembrane helix</keyword>
<reference evidence="2" key="1">
    <citation type="submission" date="2021-05" db="EMBL/GenBank/DDBJ databases">
        <authorList>
            <person name="Alioto T."/>
            <person name="Alioto T."/>
            <person name="Gomez Garrido J."/>
        </authorList>
    </citation>
    <scope>NUCLEOTIDE SEQUENCE</scope>
</reference>
<name>A0A8D8U8H5_9HEMI</name>
<proteinExistence type="predicted"/>
<keyword evidence="1" id="KW-0812">Transmembrane</keyword>
<feature type="transmembrane region" description="Helical" evidence="1">
    <location>
        <begin position="74"/>
        <end position="97"/>
    </location>
</feature>
<feature type="transmembrane region" description="Helical" evidence="1">
    <location>
        <begin position="48"/>
        <end position="67"/>
    </location>
</feature>
<dbReference type="EMBL" id="HBUF01339877">
    <property type="protein sequence ID" value="CAG6701408.1"/>
    <property type="molecule type" value="Transcribed_RNA"/>
</dbReference>
<protein>
    <submittedName>
        <fullName evidence="2">Uncharacterized protein</fullName>
    </submittedName>
</protein>
<keyword evidence="1" id="KW-0472">Membrane</keyword>
<dbReference type="AlphaFoldDB" id="A0A8D8U8H5"/>
<evidence type="ECO:0000313" key="2">
    <source>
        <dbReference type="EMBL" id="CAG6701408.1"/>
    </source>
</evidence>
<accession>A0A8D8U8H5</accession>